<feature type="compositionally biased region" description="Low complexity" evidence="1">
    <location>
        <begin position="31"/>
        <end position="46"/>
    </location>
</feature>
<accession>A0A316ZAJ3</accession>
<proteinExistence type="predicted"/>
<dbReference type="EMBL" id="KZ819296">
    <property type="protein sequence ID" value="PWN97223.1"/>
    <property type="molecule type" value="Genomic_DNA"/>
</dbReference>
<reference evidence="2 3" key="1">
    <citation type="journal article" date="2018" name="Mol. Biol. Evol.">
        <title>Broad Genomic Sampling Reveals a Smut Pathogenic Ancestry of the Fungal Clade Ustilaginomycotina.</title>
        <authorList>
            <person name="Kijpornyongpan T."/>
            <person name="Mondo S.J."/>
            <person name="Barry K."/>
            <person name="Sandor L."/>
            <person name="Lee J."/>
            <person name="Lipzen A."/>
            <person name="Pangilinan J."/>
            <person name="LaButti K."/>
            <person name="Hainaut M."/>
            <person name="Henrissat B."/>
            <person name="Grigoriev I.V."/>
            <person name="Spatafora J.W."/>
            <person name="Aime M.C."/>
        </authorList>
    </citation>
    <scope>NUCLEOTIDE SEQUENCE [LARGE SCALE GENOMIC DNA]</scope>
    <source>
        <strain evidence="2 3">MCA 4186</strain>
    </source>
</reference>
<name>A0A316ZAJ3_9BASI</name>
<feature type="region of interest" description="Disordered" evidence="1">
    <location>
        <begin position="1"/>
        <end position="89"/>
    </location>
</feature>
<dbReference type="Proteomes" id="UP000245946">
    <property type="component" value="Unassembled WGS sequence"/>
</dbReference>
<evidence type="ECO:0000256" key="1">
    <source>
        <dbReference type="SAM" id="MobiDB-lite"/>
    </source>
</evidence>
<protein>
    <recommendedName>
        <fullName evidence="4">Myb-like domain-containing protein</fullName>
    </recommendedName>
</protein>
<evidence type="ECO:0008006" key="4">
    <source>
        <dbReference type="Google" id="ProtNLM"/>
    </source>
</evidence>
<dbReference type="AlphaFoldDB" id="A0A316ZAJ3"/>
<organism evidence="2 3">
    <name type="scientific">Tilletiopsis washingtonensis</name>
    <dbReference type="NCBI Taxonomy" id="58919"/>
    <lineage>
        <taxon>Eukaryota</taxon>
        <taxon>Fungi</taxon>
        <taxon>Dikarya</taxon>
        <taxon>Basidiomycota</taxon>
        <taxon>Ustilaginomycotina</taxon>
        <taxon>Exobasidiomycetes</taxon>
        <taxon>Entylomatales</taxon>
        <taxon>Entylomatales incertae sedis</taxon>
        <taxon>Tilletiopsis</taxon>
    </lineage>
</organism>
<dbReference type="GeneID" id="37270315"/>
<evidence type="ECO:0000313" key="2">
    <source>
        <dbReference type="EMBL" id="PWN97223.1"/>
    </source>
</evidence>
<sequence length="165" mass="17673">MSAVHGPCVSAAARRRDESGSPRRLLITHLASAPRPSQRRSSSSQATPLSPRPSHMPAVRVKDEAKAAKASSSSSAKAAAPKATPFTKEEDEALWAYVRSSITVVDAMKVLPHRAKTSVRARLKLLLGGNGAEGAPRAPRRKQDTPAGGAKEEKQEMEMEEEDVK</sequence>
<evidence type="ECO:0000313" key="3">
    <source>
        <dbReference type="Proteomes" id="UP000245946"/>
    </source>
</evidence>
<feature type="compositionally biased region" description="Low complexity" evidence="1">
    <location>
        <begin position="68"/>
        <end position="83"/>
    </location>
</feature>
<keyword evidence="3" id="KW-1185">Reference proteome</keyword>
<feature type="region of interest" description="Disordered" evidence="1">
    <location>
        <begin position="129"/>
        <end position="165"/>
    </location>
</feature>
<gene>
    <name evidence="2" type="ORF">FA09DRAFT_330857</name>
</gene>
<dbReference type="RefSeq" id="XP_025597502.1">
    <property type="nucleotide sequence ID" value="XM_025742771.1"/>
</dbReference>